<name>A0A914D2P6_9BILA</name>
<keyword evidence="2" id="KW-0812">Transmembrane</keyword>
<dbReference type="AlphaFoldDB" id="A0A914D2P6"/>
<protein>
    <submittedName>
        <fullName evidence="5">DUF5641 domain-containing protein</fullName>
    </submittedName>
</protein>
<evidence type="ECO:0000256" key="1">
    <source>
        <dbReference type="SAM" id="MobiDB-lite"/>
    </source>
</evidence>
<reference evidence="5" key="1">
    <citation type="submission" date="2022-11" db="UniProtKB">
        <authorList>
            <consortium name="WormBaseParasite"/>
        </authorList>
    </citation>
    <scope>IDENTIFICATION</scope>
</reference>
<feature type="compositionally biased region" description="Basic and acidic residues" evidence="1">
    <location>
        <begin position="151"/>
        <end position="165"/>
    </location>
</feature>
<dbReference type="InterPro" id="IPR040676">
    <property type="entry name" value="DUF5641"/>
</dbReference>
<evidence type="ECO:0000259" key="3">
    <source>
        <dbReference type="Pfam" id="PF18701"/>
    </source>
</evidence>
<feature type="domain" description="DUF5641" evidence="3">
    <location>
        <begin position="28"/>
        <end position="126"/>
    </location>
</feature>
<dbReference type="Pfam" id="PF18701">
    <property type="entry name" value="DUF5641"/>
    <property type="match status" value="1"/>
</dbReference>
<keyword evidence="4" id="KW-1185">Reference proteome</keyword>
<keyword evidence="2" id="KW-0472">Membrane</keyword>
<feature type="transmembrane region" description="Helical" evidence="2">
    <location>
        <begin position="217"/>
        <end position="233"/>
    </location>
</feature>
<evidence type="ECO:0000313" key="4">
    <source>
        <dbReference type="Proteomes" id="UP000887540"/>
    </source>
</evidence>
<keyword evidence="2" id="KW-1133">Transmembrane helix</keyword>
<dbReference type="Proteomes" id="UP000887540">
    <property type="component" value="Unplaced"/>
</dbReference>
<evidence type="ECO:0000313" key="5">
    <source>
        <dbReference type="WBParaSite" id="ACRNAN_scaffold17525.g31633.t1"/>
    </source>
</evidence>
<dbReference type="WBParaSite" id="ACRNAN_scaffold17525.g31633.t1">
    <property type="protein sequence ID" value="ACRNAN_scaffold17525.g31633.t1"/>
    <property type="gene ID" value="ACRNAN_scaffold17525.g31633"/>
</dbReference>
<sequence length="239" mass="27809">MDLQVPKLHRTNGLDLYNSMTRKKLLEAWKSSKIFLDKAWSMMIELYFKALRERHLSWHKHPRLETLREPKLGEVVLIHRELTPRAHFPIARIIEIRPSLDGFLRSVKVLLPDGKILTRPISLLYPLEVQDNEKEDIEGNNPGKNIDPPTDEDKSGRKNNEEETQHSSGQNSDREEAEPLPGIQYENTGLGIQPTPGNDPEPKGPERRYPIRSNRKKMGLIFYIALLFMYIRVEIKFQL</sequence>
<proteinExistence type="predicted"/>
<organism evidence="4 5">
    <name type="scientific">Acrobeloides nanus</name>
    <dbReference type="NCBI Taxonomy" id="290746"/>
    <lineage>
        <taxon>Eukaryota</taxon>
        <taxon>Metazoa</taxon>
        <taxon>Ecdysozoa</taxon>
        <taxon>Nematoda</taxon>
        <taxon>Chromadorea</taxon>
        <taxon>Rhabditida</taxon>
        <taxon>Tylenchina</taxon>
        <taxon>Cephalobomorpha</taxon>
        <taxon>Cephaloboidea</taxon>
        <taxon>Cephalobidae</taxon>
        <taxon>Acrobeloides</taxon>
    </lineage>
</organism>
<feature type="compositionally biased region" description="Basic and acidic residues" evidence="1">
    <location>
        <begin position="200"/>
        <end position="209"/>
    </location>
</feature>
<feature type="region of interest" description="Disordered" evidence="1">
    <location>
        <begin position="134"/>
        <end position="211"/>
    </location>
</feature>
<accession>A0A914D2P6</accession>
<evidence type="ECO:0000256" key="2">
    <source>
        <dbReference type="SAM" id="Phobius"/>
    </source>
</evidence>